<evidence type="ECO:0000313" key="4">
    <source>
        <dbReference type="EMBL" id="SER75382.1"/>
    </source>
</evidence>
<comment type="similarity">
    <text evidence="2">Belongs to the UPF0173 family.</text>
</comment>
<dbReference type="HAMAP" id="MF_00457">
    <property type="entry name" value="UPF0173"/>
    <property type="match status" value="1"/>
</dbReference>
<reference evidence="4 5" key="1">
    <citation type="submission" date="2016-10" db="EMBL/GenBank/DDBJ databases">
        <authorList>
            <person name="de Groot N.N."/>
        </authorList>
    </citation>
    <scope>NUCLEOTIDE SEQUENCE [LARGE SCALE GENOMIC DNA]</scope>
    <source>
        <strain evidence="4 5">DSM 13760</strain>
    </source>
</reference>
<dbReference type="GO" id="GO:0016787">
    <property type="term" value="F:hydrolase activity"/>
    <property type="evidence" value="ECO:0007669"/>
    <property type="project" value="UniProtKB-UniRule"/>
</dbReference>
<dbReference type="InterPro" id="IPR022877">
    <property type="entry name" value="UPF0173"/>
</dbReference>
<evidence type="ECO:0000256" key="2">
    <source>
        <dbReference type="HAMAP-Rule" id="MF_00457"/>
    </source>
</evidence>
<dbReference type="STRING" id="142588.SAMN04488559_10525"/>
<dbReference type="InterPro" id="IPR050114">
    <property type="entry name" value="UPF0173_UPF0282_UlaG_hydrolase"/>
</dbReference>
<dbReference type="OrthoDB" id="9789133at2"/>
<dbReference type="AlphaFoldDB" id="A0A1H9RRG0"/>
<keyword evidence="5" id="KW-1185">Reference proteome</keyword>
<dbReference type="InterPro" id="IPR001279">
    <property type="entry name" value="Metallo-B-lactamas"/>
</dbReference>
<dbReference type="RefSeq" id="WP_092651078.1">
    <property type="nucleotide sequence ID" value="NZ_FOHA01000005.1"/>
</dbReference>
<dbReference type="Pfam" id="PF12706">
    <property type="entry name" value="Lactamase_B_2"/>
    <property type="match status" value="1"/>
</dbReference>
<evidence type="ECO:0000313" key="5">
    <source>
        <dbReference type="Proteomes" id="UP000198948"/>
    </source>
</evidence>
<dbReference type="NCBIfam" id="NF001911">
    <property type="entry name" value="PRK00685.1"/>
    <property type="match status" value="1"/>
</dbReference>
<name>A0A1H9RRG0_9LACT</name>
<proteinExistence type="inferred from homology"/>
<evidence type="ECO:0000259" key="3">
    <source>
        <dbReference type="SMART" id="SM00849"/>
    </source>
</evidence>
<protein>
    <recommendedName>
        <fullName evidence="2">UPF0173 metal-dependent hydrolase SAMN04488559_10525</fullName>
    </recommendedName>
</protein>
<evidence type="ECO:0000256" key="1">
    <source>
        <dbReference type="ARBA" id="ARBA00022801"/>
    </source>
</evidence>
<gene>
    <name evidence="4" type="ORF">SAMN04488559_10525</name>
</gene>
<dbReference type="Gene3D" id="3.60.15.10">
    <property type="entry name" value="Ribonuclease Z/Hydroxyacylglutathione hydrolase-like"/>
    <property type="match status" value="1"/>
</dbReference>
<dbReference type="InterPro" id="IPR036866">
    <property type="entry name" value="RibonucZ/Hydroxyglut_hydro"/>
</dbReference>
<dbReference type="PANTHER" id="PTHR43546:SF3">
    <property type="entry name" value="UPF0173 METAL-DEPENDENT HYDROLASE MJ1163"/>
    <property type="match status" value="1"/>
</dbReference>
<organism evidence="4 5">
    <name type="scientific">Isobaculum melis</name>
    <dbReference type="NCBI Taxonomy" id="142588"/>
    <lineage>
        <taxon>Bacteria</taxon>
        <taxon>Bacillati</taxon>
        <taxon>Bacillota</taxon>
        <taxon>Bacilli</taxon>
        <taxon>Lactobacillales</taxon>
        <taxon>Carnobacteriaceae</taxon>
        <taxon>Isobaculum</taxon>
    </lineage>
</organism>
<dbReference type="SUPFAM" id="SSF56281">
    <property type="entry name" value="Metallo-hydrolase/oxidoreductase"/>
    <property type="match status" value="1"/>
</dbReference>
<dbReference type="EMBL" id="FOHA01000005">
    <property type="protein sequence ID" value="SER75382.1"/>
    <property type="molecule type" value="Genomic_DNA"/>
</dbReference>
<accession>A0A1H9RRG0</accession>
<dbReference type="PANTHER" id="PTHR43546">
    <property type="entry name" value="UPF0173 METAL-DEPENDENT HYDROLASE MJ1163-RELATED"/>
    <property type="match status" value="1"/>
</dbReference>
<dbReference type="Proteomes" id="UP000198948">
    <property type="component" value="Unassembled WGS sequence"/>
</dbReference>
<dbReference type="SMART" id="SM00849">
    <property type="entry name" value="Lactamase_B"/>
    <property type="match status" value="1"/>
</dbReference>
<keyword evidence="1 2" id="KW-0378">Hydrolase</keyword>
<sequence length="237" mass="25813">MQYSWHGQSCVQIKTDTGKTILIDPYITGNPLSDLHAETVEADVIILTHGHNDHVGDTEQIAKRTDALIIGNAEIADYFSFKGLKTHGMHIGGQHVFDFGTVKLTPAIHGSTLQVGNELITLGIAAGILFTENEKTIYHAGDTALFTDMKLIGEQQEIDVAFLPIGDNYTMGPADASLAAQFIKAKKVIPMHYNTFPLISQNPVAFIERLEEGQGYVPAIGEVMTLSSSARFEKEGE</sequence>
<feature type="domain" description="Metallo-beta-lactamase" evidence="3">
    <location>
        <begin position="7"/>
        <end position="192"/>
    </location>
</feature>